<keyword evidence="2" id="KW-0472">Membrane</keyword>
<gene>
    <name evidence="4" type="ORF">D7193_30845</name>
</gene>
<keyword evidence="2" id="KW-0812">Transmembrane</keyword>
<evidence type="ECO:0000313" key="4">
    <source>
        <dbReference type="EMBL" id="RKN50017.1"/>
    </source>
</evidence>
<name>A0A3A9ZRE1_9ACTN</name>
<feature type="signal peptide" evidence="3">
    <location>
        <begin position="1"/>
        <end position="20"/>
    </location>
</feature>
<evidence type="ECO:0000256" key="1">
    <source>
        <dbReference type="SAM" id="MobiDB-lite"/>
    </source>
</evidence>
<feature type="compositionally biased region" description="Pro residues" evidence="1">
    <location>
        <begin position="93"/>
        <end position="103"/>
    </location>
</feature>
<sequence>MPVVAALALTLALAPAPAPSPTPSAGPVGSLLGGVGSLVDGLLGAGGGGTPTPTPTPTSPTAGPSVTAVPSSAPVVPPAGTPSGVPTSAPAGVPGPPGAPGPAGPRGGLGDPVVVVTGTPPPAVGVPGDPTTSQGLAAPAAVQPDPLMRWAAMMLAVGVLAVPVALIVRRRRPAVAPSPATPSTGGAPVPPAEVDETSGNVTRLPTNLNAIYELGRLDERLAQERERRS</sequence>
<feature type="region of interest" description="Disordered" evidence="1">
    <location>
        <begin position="174"/>
        <end position="200"/>
    </location>
</feature>
<feature type="compositionally biased region" description="Low complexity" evidence="1">
    <location>
        <begin position="81"/>
        <end position="92"/>
    </location>
</feature>
<evidence type="ECO:0000256" key="2">
    <source>
        <dbReference type="SAM" id="Phobius"/>
    </source>
</evidence>
<protein>
    <submittedName>
        <fullName evidence="4">Uncharacterized protein</fullName>
    </submittedName>
</protein>
<feature type="chain" id="PRO_5017352812" evidence="3">
    <location>
        <begin position="21"/>
        <end position="229"/>
    </location>
</feature>
<keyword evidence="2" id="KW-1133">Transmembrane helix</keyword>
<feature type="transmembrane region" description="Helical" evidence="2">
    <location>
        <begin position="147"/>
        <end position="168"/>
    </location>
</feature>
<keyword evidence="3" id="KW-0732">Signal</keyword>
<organism evidence="4 5">
    <name type="scientific">Micromonospora costi</name>
    <dbReference type="NCBI Taxonomy" id="1530042"/>
    <lineage>
        <taxon>Bacteria</taxon>
        <taxon>Bacillati</taxon>
        <taxon>Actinomycetota</taxon>
        <taxon>Actinomycetes</taxon>
        <taxon>Micromonosporales</taxon>
        <taxon>Micromonosporaceae</taxon>
        <taxon>Micromonospora</taxon>
    </lineage>
</organism>
<accession>A0A3A9ZRE1</accession>
<dbReference type="RefSeq" id="WP_120783195.1">
    <property type="nucleotide sequence ID" value="NZ_JBHLUP010000008.1"/>
</dbReference>
<evidence type="ECO:0000256" key="3">
    <source>
        <dbReference type="SAM" id="SignalP"/>
    </source>
</evidence>
<evidence type="ECO:0000313" key="5">
    <source>
        <dbReference type="Proteomes" id="UP000279968"/>
    </source>
</evidence>
<proteinExistence type="predicted"/>
<dbReference type="Proteomes" id="UP000279968">
    <property type="component" value="Unassembled WGS sequence"/>
</dbReference>
<dbReference type="AlphaFoldDB" id="A0A3A9ZRE1"/>
<feature type="compositionally biased region" description="Low complexity" evidence="1">
    <location>
        <begin position="174"/>
        <end position="184"/>
    </location>
</feature>
<feature type="compositionally biased region" description="Low complexity" evidence="1">
    <location>
        <begin position="59"/>
        <end position="74"/>
    </location>
</feature>
<feature type="region of interest" description="Disordered" evidence="1">
    <location>
        <begin position="42"/>
        <end position="111"/>
    </location>
</feature>
<reference evidence="4 5" key="1">
    <citation type="journal article" date="2015" name="Int. J. Syst. Evol. Microbiol.">
        <title>Micromonospora costi sp. nov., isolated from a leaf of Costus speciosus.</title>
        <authorList>
            <person name="Thawai C."/>
        </authorList>
    </citation>
    <scope>NUCLEOTIDE SEQUENCE [LARGE SCALE GENOMIC DNA]</scope>
    <source>
        <strain evidence="4 5">CS1-12</strain>
    </source>
</reference>
<comment type="caution">
    <text evidence="4">The sequence shown here is derived from an EMBL/GenBank/DDBJ whole genome shotgun (WGS) entry which is preliminary data.</text>
</comment>
<dbReference type="EMBL" id="RBAN01000009">
    <property type="protein sequence ID" value="RKN50017.1"/>
    <property type="molecule type" value="Genomic_DNA"/>
</dbReference>
<keyword evidence="5" id="KW-1185">Reference proteome</keyword>
<dbReference type="OrthoDB" id="3405648at2"/>